<keyword evidence="3" id="KW-1185">Reference proteome</keyword>
<evidence type="ECO:0000313" key="3">
    <source>
        <dbReference type="Proteomes" id="UP000198893"/>
    </source>
</evidence>
<dbReference type="EMBL" id="FODS01000011">
    <property type="protein sequence ID" value="SEO75037.1"/>
    <property type="molecule type" value="Genomic_DNA"/>
</dbReference>
<accession>A0A1H8S909</accession>
<keyword evidence="1" id="KW-1133">Transmembrane helix</keyword>
<organism evidence="2 3">
    <name type="scientific">Salinihabitans flavidus</name>
    <dbReference type="NCBI Taxonomy" id="569882"/>
    <lineage>
        <taxon>Bacteria</taxon>
        <taxon>Pseudomonadati</taxon>
        <taxon>Pseudomonadota</taxon>
        <taxon>Alphaproteobacteria</taxon>
        <taxon>Rhodobacterales</taxon>
        <taxon>Roseobacteraceae</taxon>
        <taxon>Salinihabitans</taxon>
    </lineage>
</organism>
<feature type="transmembrane region" description="Helical" evidence="1">
    <location>
        <begin position="12"/>
        <end position="31"/>
    </location>
</feature>
<proteinExistence type="predicted"/>
<dbReference type="STRING" id="569882.SAMN04490248_11149"/>
<dbReference type="AlphaFoldDB" id="A0A1H8S909"/>
<keyword evidence="1" id="KW-0472">Membrane</keyword>
<dbReference type="RefSeq" id="WP_093118195.1">
    <property type="nucleotide sequence ID" value="NZ_FODS01000011.1"/>
</dbReference>
<dbReference type="Proteomes" id="UP000198893">
    <property type="component" value="Unassembled WGS sequence"/>
</dbReference>
<gene>
    <name evidence="2" type="ORF">SAMN04490248_11149</name>
</gene>
<keyword evidence="1" id="KW-0812">Transmembrane</keyword>
<reference evidence="2 3" key="1">
    <citation type="submission" date="2016-10" db="EMBL/GenBank/DDBJ databases">
        <authorList>
            <person name="de Groot N.N."/>
        </authorList>
    </citation>
    <scope>NUCLEOTIDE SEQUENCE [LARGE SCALE GENOMIC DNA]</scope>
    <source>
        <strain evidence="2 3">DSM 27842</strain>
    </source>
</reference>
<feature type="transmembrane region" description="Helical" evidence="1">
    <location>
        <begin position="37"/>
        <end position="57"/>
    </location>
</feature>
<dbReference type="OrthoDB" id="7851333at2"/>
<evidence type="ECO:0000313" key="2">
    <source>
        <dbReference type="EMBL" id="SEO75037.1"/>
    </source>
</evidence>
<evidence type="ECO:0000256" key="1">
    <source>
        <dbReference type="SAM" id="Phobius"/>
    </source>
</evidence>
<sequence length="174" mass="18892">MSFLRPEARATILRWREVLIGLGVLALGLWWASGGGILRWVGIAVAIGGALLIHTGVQRARFRRGQDGPGLVRVVEGQVSYFGPISGGIVSVEGIERLVLDPSGKPAHWVLERRDEPPIHIPVTADGAEALFDVFSTLPGLRTGQMVDALDTRGSIPVVVWERKPSRPPNLRLQ</sequence>
<name>A0A1H8S909_9RHOB</name>
<protein>
    <submittedName>
        <fullName evidence="2">Uncharacterized protein</fullName>
    </submittedName>
</protein>